<accession>A0A4Y1ZSF8</accession>
<gene>
    <name evidence="1" type="ORF">AVEN_23508_1</name>
</gene>
<reference evidence="1 2" key="1">
    <citation type="journal article" date="2019" name="Sci. Rep.">
        <title>Orb-weaving spider Araneus ventricosus genome elucidates the spidroin gene catalogue.</title>
        <authorList>
            <person name="Kono N."/>
            <person name="Nakamura H."/>
            <person name="Ohtoshi R."/>
            <person name="Moran D.A.P."/>
            <person name="Shinohara A."/>
            <person name="Yoshida Y."/>
            <person name="Fujiwara M."/>
            <person name="Mori M."/>
            <person name="Tomita M."/>
            <person name="Arakawa K."/>
        </authorList>
    </citation>
    <scope>NUCLEOTIDE SEQUENCE [LARGE SCALE GENOMIC DNA]</scope>
</reference>
<name>A0A4Y1ZSF8_ARAVE</name>
<proteinExistence type="predicted"/>
<evidence type="ECO:0000313" key="1">
    <source>
        <dbReference type="EMBL" id="GBL65890.1"/>
    </source>
</evidence>
<dbReference type="AlphaFoldDB" id="A0A4Y1ZSF8"/>
<comment type="caution">
    <text evidence="1">The sequence shown here is derived from an EMBL/GenBank/DDBJ whole genome shotgun (WGS) entry which is preliminary data.</text>
</comment>
<sequence>MDQASMVLRRTTNSDELRQLDTHMKEINCRITLLVREPIQQKVLGMLWNTKEDLIIGNPEFSEQPMKQREYETPPSACAIGRFDPRLSSLHLSSRVEVLILQVLLWMK</sequence>
<organism evidence="1 2">
    <name type="scientific">Araneus ventricosus</name>
    <name type="common">Orbweaver spider</name>
    <name type="synonym">Epeira ventricosa</name>
    <dbReference type="NCBI Taxonomy" id="182803"/>
    <lineage>
        <taxon>Eukaryota</taxon>
        <taxon>Metazoa</taxon>
        <taxon>Ecdysozoa</taxon>
        <taxon>Arthropoda</taxon>
        <taxon>Chelicerata</taxon>
        <taxon>Arachnida</taxon>
        <taxon>Araneae</taxon>
        <taxon>Araneomorphae</taxon>
        <taxon>Entelegynae</taxon>
        <taxon>Araneoidea</taxon>
        <taxon>Araneidae</taxon>
        <taxon>Araneus</taxon>
    </lineage>
</organism>
<keyword evidence="2" id="KW-1185">Reference proteome</keyword>
<dbReference type="EMBL" id="BGPR01077490">
    <property type="protein sequence ID" value="GBL65890.1"/>
    <property type="molecule type" value="Genomic_DNA"/>
</dbReference>
<evidence type="ECO:0000313" key="2">
    <source>
        <dbReference type="Proteomes" id="UP000499080"/>
    </source>
</evidence>
<dbReference type="Proteomes" id="UP000499080">
    <property type="component" value="Unassembled WGS sequence"/>
</dbReference>
<protein>
    <submittedName>
        <fullName evidence="1">Uncharacterized protein</fullName>
    </submittedName>
</protein>